<name>A0A8H7PJ36_9FUNG</name>
<dbReference type="InterPro" id="IPR015590">
    <property type="entry name" value="Aldehyde_DH_dom"/>
</dbReference>
<dbReference type="InterPro" id="IPR012394">
    <property type="entry name" value="Aldehyde_DH_NAD(P)"/>
</dbReference>
<dbReference type="FunFam" id="3.40.605.10:FF:000004">
    <property type="entry name" value="Aldehyde dehydrogenase"/>
    <property type="match status" value="1"/>
</dbReference>
<dbReference type="Gene3D" id="3.40.309.10">
    <property type="entry name" value="Aldehyde Dehydrogenase, Chain A, domain 2"/>
    <property type="match status" value="1"/>
</dbReference>
<evidence type="ECO:0000256" key="2">
    <source>
        <dbReference type="ARBA" id="ARBA00023002"/>
    </source>
</evidence>
<dbReference type="GO" id="GO:0006081">
    <property type="term" value="P:aldehyde metabolic process"/>
    <property type="evidence" value="ECO:0007669"/>
    <property type="project" value="InterPro"/>
</dbReference>
<dbReference type="AlphaFoldDB" id="A0A8H7PJ36"/>
<dbReference type="InterPro" id="IPR016160">
    <property type="entry name" value="Ald_DH_CS_CYS"/>
</dbReference>
<keyword evidence="2 4" id="KW-0560">Oxidoreductase</keyword>
<feature type="domain" description="Aldehyde dehydrogenase" evidence="8">
    <location>
        <begin position="31"/>
        <end position="441"/>
    </location>
</feature>
<evidence type="ECO:0000256" key="7">
    <source>
        <dbReference type="RuleBase" id="RU003345"/>
    </source>
</evidence>
<accession>A0A8H7PJ36</accession>
<dbReference type="InterPro" id="IPR016162">
    <property type="entry name" value="Ald_DH_N"/>
</dbReference>
<feature type="active site" evidence="5">
    <location>
        <position position="254"/>
    </location>
</feature>
<dbReference type="PIRSF" id="PIRSF036492">
    <property type="entry name" value="ALDH"/>
    <property type="match status" value="1"/>
</dbReference>
<dbReference type="SUPFAM" id="SSF53720">
    <property type="entry name" value="ALDH-like"/>
    <property type="match status" value="1"/>
</dbReference>
<evidence type="ECO:0000256" key="5">
    <source>
        <dbReference type="PIRSR" id="PIRSR036492-1"/>
    </source>
</evidence>
<keyword evidence="10" id="KW-1185">Reference proteome</keyword>
<dbReference type="PANTHER" id="PTHR43570">
    <property type="entry name" value="ALDEHYDE DEHYDROGENASE"/>
    <property type="match status" value="1"/>
</dbReference>
<comment type="similarity">
    <text evidence="1 4 7">Belongs to the aldehyde dehydrogenase family.</text>
</comment>
<reference evidence="9" key="1">
    <citation type="submission" date="2020-12" db="EMBL/GenBank/DDBJ databases">
        <title>Metabolic potential, ecology and presence of endohyphal bacteria is reflected in genomic diversity of Mucoromycotina.</title>
        <authorList>
            <person name="Muszewska A."/>
            <person name="Okrasinska A."/>
            <person name="Steczkiewicz K."/>
            <person name="Drgas O."/>
            <person name="Orlowska M."/>
            <person name="Perlinska-Lenart U."/>
            <person name="Aleksandrzak-Piekarczyk T."/>
            <person name="Szatraj K."/>
            <person name="Zielenkiewicz U."/>
            <person name="Pilsyk S."/>
            <person name="Malc E."/>
            <person name="Mieczkowski P."/>
            <person name="Kruszewska J.S."/>
            <person name="Biernat P."/>
            <person name="Pawlowska J."/>
        </authorList>
    </citation>
    <scope>NUCLEOTIDE SEQUENCE</scope>
    <source>
        <strain evidence="9">WA0000051536</strain>
    </source>
</reference>
<dbReference type="InterPro" id="IPR016161">
    <property type="entry name" value="Ald_DH/histidinol_DH"/>
</dbReference>
<proteinExistence type="inferred from homology"/>
<dbReference type="InterPro" id="IPR016163">
    <property type="entry name" value="Ald_DH_C"/>
</dbReference>
<dbReference type="GO" id="GO:0004029">
    <property type="term" value="F:aldehyde dehydrogenase (NAD+) activity"/>
    <property type="evidence" value="ECO:0007669"/>
    <property type="project" value="TreeGrafter"/>
</dbReference>
<dbReference type="FunFam" id="3.40.309.10:FF:000003">
    <property type="entry name" value="Aldehyde dehydrogenase"/>
    <property type="match status" value="1"/>
</dbReference>
<evidence type="ECO:0000256" key="6">
    <source>
        <dbReference type="PROSITE-ProRule" id="PRU10007"/>
    </source>
</evidence>
<dbReference type="GO" id="GO:0005737">
    <property type="term" value="C:cytoplasm"/>
    <property type="evidence" value="ECO:0007669"/>
    <property type="project" value="TreeGrafter"/>
</dbReference>
<dbReference type="OrthoDB" id="440325at2759"/>
<dbReference type="Pfam" id="PF00171">
    <property type="entry name" value="Aldedh"/>
    <property type="match status" value="1"/>
</dbReference>
<protein>
    <recommendedName>
        <fullName evidence="4">Aldehyde dehydrogenase</fullName>
    </recommendedName>
</protein>
<feature type="active site" evidence="5 6">
    <location>
        <position position="220"/>
    </location>
</feature>
<evidence type="ECO:0000313" key="9">
    <source>
        <dbReference type="EMBL" id="KAG2174484.1"/>
    </source>
</evidence>
<dbReference type="EMBL" id="JAEPRA010000016">
    <property type="protein sequence ID" value="KAG2174484.1"/>
    <property type="molecule type" value="Genomic_DNA"/>
</dbReference>
<comment type="caution">
    <text evidence="9">The sequence shown here is derived from an EMBL/GenBank/DDBJ whole genome shotgun (WGS) entry which is preliminary data.</text>
</comment>
<dbReference type="InterPro" id="IPR029510">
    <property type="entry name" value="Ald_DH_CS_GLU"/>
</dbReference>
<sequence>MSGLLPYTALDQIPTTVNDLRSVFNTGLTKSLDFRKQQLQRLADLCLENTDALIEALNKDLRKHKVESVIGEISPVVDECHFMIKNLNKLAKSEQTSKRFLMNATDKTLVRKEPKGVVLIIGAWNYPVNLLLLPFVGAIAAGNTVLLKPSEVSANTAALITELIPKYLSQDAYRVVNGGVSETTVALEQRFDHMFYTGNGAVGKIVMTAAAKQLCSVTLELGGKSPTVIAPDADLDVTVHRLAWGKFYNSGQTCVAPDYVLIHKPLLKPFIEKLRAFLEKSYGNKPQASESYGRIVSDRHFDRLKAMVDRIDASKIAIGGQTDASDRFIAPTIVTDISNDDANLMVEEIFGPILPVLVYDDLQEAVDIINSRDYPLALYIFSKNEKTANWVLDRTQSGGCCINDTLMHLQELSLPFGGIGPSGQGNYHGERSFAAFTHERTTMYKDASAEKVNEVKYPPYNEDKYKVLSFMVYGLPGSVSRKVKTFLTVWMALWSVLFSKKAKL</sequence>
<dbReference type="PROSITE" id="PS00687">
    <property type="entry name" value="ALDEHYDE_DEHYDR_GLU"/>
    <property type="match status" value="1"/>
</dbReference>
<dbReference type="PROSITE" id="PS00070">
    <property type="entry name" value="ALDEHYDE_DEHYDR_CYS"/>
    <property type="match status" value="1"/>
</dbReference>
<evidence type="ECO:0000256" key="4">
    <source>
        <dbReference type="PIRNR" id="PIRNR036492"/>
    </source>
</evidence>
<evidence type="ECO:0000313" key="10">
    <source>
        <dbReference type="Proteomes" id="UP000612746"/>
    </source>
</evidence>
<dbReference type="Gene3D" id="3.40.605.10">
    <property type="entry name" value="Aldehyde Dehydrogenase, Chain A, domain 1"/>
    <property type="match status" value="1"/>
</dbReference>
<evidence type="ECO:0000256" key="1">
    <source>
        <dbReference type="ARBA" id="ARBA00009986"/>
    </source>
</evidence>
<evidence type="ECO:0000256" key="3">
    <source>
        <dbReference type="ARBA" id="ARBA00023027"/>
    </source>
</evidence>
<dbReference type="CDD" id="cd07087">
    <property type="entry name" value="ALDH_F3-13-14_CALDH-like"/>
    <property type="match status" value="1"/>
</dbReference>
<dbReference type="Proteomes" id="UP000612746">
    <property type="component" value="Unassembled WGS sequence"/>
</dbReference>
<gene>
    <name evidence="9" type="ORF">INT44_006747</name>
</gene>
<keyword evidence="3" id="KW-0520">NAD</keyword>
<evidence type="ECO:0000259" key="8">
    <source>
        <dbReference type="Pfam" id="PF00171"/>
    </source>
</evidence>
<dbReference type="PANTHER" id="PTHR43570:SF16">
    <property type="entry name" value="ALDEHYDE DEHYDROGENASE TYPE III, ISOFORM Q"/>
    <property type="match status" value="1"/>
</dbReference>
<organism evidence="9 10">
    <name type="scientific">Umbelopsis vinacea</name>
    <dbReference type="NCBI Taxonomy" id="44442"/>
    <lineage>
        <taxon>Eukaryota</taxon>
        <taxon>Fungi</taxon>
        <taxon>Fungi incertae sedis</taxon>
        <taxon>Mucoromycota</taxon>
        <taxon>Mucoromycotina</taxon>
        <taxon>Umbelopsidomycetes</taxon>
        <taxon>Umbelopsidales</taxon>
        <taxon>Umbelopsidaceae</taxon>
        <taxon>Umbelopsis</taxon>
    </lineage>
</organism>